<name>A0A9P5U4U7_9AGAR</name>
<dbReference type="EMBL" id="JADNRY010000077">
    <property type="protein sequence ID" value="KAF9067140.1"/>
    <property type="molecule type" value="Genomic_DNA"/>
</dbReference>
<keyword evidence="2" id="KW-1185">Reference proteome</keyword>
<evidence type="ECO:0000313" key="2">
    <source>
        <dbReference type="Proteomes" id="UP000772434"/>
    </source>
</evidence>
<accession>A0A9P5U4U7</accession>
<gene>
    <name evidence="1" type="ORF">BDP27DRAFT_1329342</name>
</gene>
<sequence>MVEQHFYPLQLLVSKTFSMFQALEMPKDLQDLRMPIAVSMPPDSPTQAIGSLSFQLCVLHFSSAECIGQA</sequence>
<evidence type="ECO:0000313" key="1">
    <source>
        <dbReference type="EMBL" id="KAF9067140.1"/>
    </source>
</evidence>
<organism evidence="1 2">
    <name type="scientific">Rhodocollybia butyracea</name>
    <dbReference type="NCBI Taxonomy" id="206335"/>
    <lineage>
        <taxon>Eukaryota</taxon>
        <taxon>Fungi</taxon>
        <taxon>Dikarya</taxon>
        <taxon>Basidiomycota</taxon>
        <taxon>Agaricomycotina</taxon>
        <taxon>Agaricomycetes</taxon>
        <taxon>Agaricomycetidae</taxon>
        <taxon>Agaricales</taxon>
        <taxon>Marasmiineae</taxon>
        <taxon>Omphalotaceae</taxon>
        <taxon>Rhodocollybia</taxon>
    </lineage>
</organism>
<dbReference type="Proteomes" id="UP000772434">
    <property type="component" value="Unassembled WGS sequence"/>
</dbReference>
<reference evidence="1" key="1">
    <citation type="submission" date="2020-11" db="EMBL/GenBank/DDBJ databases">
        <authorList>
            <consortium name="DOE Joint Genome Institute"/>
            <person name="Ahrendt S."/>
            <person name="Riley R."/>
            <person name="Andreopoulos W."/>
            <person name="Labutti K."/>
            <person name="Pangilinan J."/>
            <person name="Ruiz-Duenas F.J."/>
            <person name="Barrasa J.M."/>
            <person name="Sanchez-Garcia M."/>
            <person name="Camarero S."/>
            <person name="Miyauchi S."/>
            <person name="Serrano A."/>
            <person name="Linde D."/>
            <person name="Babiker R."/>
            <person name="Drula E."/>
            <person name="Ayuso-Fernandez I."/>
            <person name="Pacheco R."/>
            <person name="Padilla G."/>
            <person name="Ferreira P."/>
            <person name="Barriuso J."/>
            <person name="Kellner H."/>
            <person name="Castanera R."/>
            <person name="Alfaro M."/>
            <person name="Ramirez L."/>
            <person name="Pisabarro A.G."/>
            <person name="Kuo A."/>
            <person name="Tritt A."/>
            <person name="Lipzen A."/>
            <person name="He G."/>
            <person name="Yan M."/>
            <person name="Ng V."/>
            <person name="Cullen D."/>
            <person name="Martin F."/>
            <person name="Rosso M.-N."/>
            <person name="Henrissat B."/>
            <person name="Hibbett D."/>
            <person name="Martinez A.T."/>
            <person name="Grigoriev I.V."/>
        </authorList>
    </citation>
    <scope>NUCLEOTIDE SEQUENCE</scope>
    <source>
        <strain evidence="1">AH 40177</strain>
    </source>
</reference>
<protein>
    <submittedName>
        <fullName evidence="1">Uncharacterized protein</fullName>
    </submittedName>
</protein>
<dbReference type="AlphaFoldDB" id="A0A9P5U4U7"/>
<proteinExistence type="predicted"/>
<comment type="caution">
    <text evidence="1">The sequence shown here is derived from an EMBL/GenBank/DDBJ whole genome shotgun (WGS) entry which is preliminary data.</text>
</comment>